<evidence type="ECO:0000256" key="1">
    <source>
        <dbReference type="ARBA" id="ARBA00008025"/>
    </source>
</evidence>
<dbReference type="InterPro" id="IPR011012">
    <property type="entry name" value="Longin-like_dom_sf"/>
</dbReference>
<evidence type="ECO:0000256" key="5">
    <source>
        <dbReference type="ARBA" id="ARBA00023288"/>
    </source>
</evidence>
<evidence type="ECO:0000256" key="10">
    <source>
        <dbReference type="SAM" id="Phobius"/>
    </source>
</evidence>
<organism evidence="13 14">
    <name type="scientific">Gigaspora margarita</name>
    <dbReference type="NCBI Taxonomy" id="4874"/>
    <lineage>
        <taxon>Eukaryota</taxon>
        <taxon>Fungi</taxon>
        <taxon>Fungi incertae sedis</taxon>
        <taxon>Mucoromycota</taxon>
        <taxon>Glomeromycotina</taxon>
        <taxon>Glomeromycetes</taxon>
        <taxon>Diversisporales</taxon>
        <taxon>Gigasporaceae</taxon>
        <taxon>Gigaspora</taxon>
    </lineage>
</organism>
<dbReference type="EMBL" id="CAJVQB010000469">
    <property type="protein sequence ID" value="CAG8490933.1"/>
    <property type="molecule type" value="Genomic_DNA"/>
</dbReference>
<comment type="similarity">
    <text evidence="1">Belongs to the synaptobrevin family.</text>
</comment>
<feature type="transmembrane region" description="Helical" evidence="10">
    <location>
        <begin position="164"/>
        <end position="180"/>
    </location>
</feature>
<proteinExistence type="inferred from homology"/>
<evidence type="ECO:0000256" key="7">
    <source>
        <dbReference type="ARBA" id="ARBA00026133"/>
    </source>
</evidence>
<keyword evidence="6" id="KW-0636">Prenylation</keyword>
<accession>A0ABM8W054</accession>
<sequence>AVNLTGEYELSGFGFFQRGSVQEFMKFFSKTVAERTRPGQRLSVEENTEGLAGVIICDNEYPQRVALSLLSKILDEFLAKFAQNTWKPQTISYPELKNYLIKYQDPKEADQIIKVQEQLDETKQVMNKTIESLLQRGEKLDDLIDRSQEISFQSKAFYKQARKLHNFIFILLFIPIYTSVSGNG</sequence>
<keyword evidence="3 10" id="KW-0472">Membrane</keyword>
<dbReference type="PROSITE" id="PS50892">
    <property type="entry name" value="V_SNARE"/>
    <property type="match status" value="1"/>
</dbReference>
<evidence type="ECO:0000313" key="14">
    <source>
        <dbReference type="Proteomes" id="UP000789901"/>
    </source>
</evidence>
<keyword evidence="2" id="KW-0488">Methylation</keyword>
<dbReference type="PANTHER" id="PTHR45806">
    <property type="entry name" value="SYNAPTOBREVIN HOMOLOG YKT6"/>
    <property type="match status" value="1"/>
</dbReference>
<feature type="non-terminal residue" evidence="13">
    <location>
        <position position="1"/>
    </location>
</feature>
<dbReference type="Pfam" id="PF00957">
    <property type="entry name" value="Synaptobrevin"/>
    <property type="match status" value="1"/>
</dbReference>
<reference evidence="13 14" key="1">
    <citation type="submission" date="2021-06" db="EMBL/GenBank/DDBJ databases">
        <authorList>
            <person name="Kallberg Y."/>
            <person name="Tangrot J."/>
            <person name="Rosling A."/>
        </authorList>
    </citation>
    <scope>NUCLEOTIDE SEQUENCE [LARGE SCALE GENOMIC DNA]</scope>
    <source>
        <strain evidence="13 14">120-4 pot B 10/14</strain>
    </source>
</reference>
<evidence type="ECO:0000256" key="2">
    <source>
        <dbReference type="ARBA" id="ARBA00022481"/>
    </source>
</evidence>
<evidence type="ECO:0000256" key="8">
    <source>
        <dbReference type="ARBA" id="ARBA00046278"/>
    </source>
</evidence>
<evidence type="ECO:0000256" key="3">
    <source>
        <dbReference type="ARBA" id="ARBA00023136"/>
    </source>
</evidence>
<evidence type="ECO:0000256" key="4">
    <source>
        <dbReference type="ARBA" id="ARBA00023139"/>
    </source>
</evidence>
<feature type="domain" description="Longin" evidence="11">
    <location>
        <begin position="1"/>
        <end position="113"/>
    </location>
</feature>
<dbReference type="Gene3D" id="3.30.450.50">
    <property type="entry name" value="Longin domain"/>
    <property type="match status" value="1"/>
</dbReference>
<dbReference type="PROSITE" id="PS50859">
    <property type="entry name" value="LONGIN"/>
    <property type="match status" value="1"/>
</dbReference>
<feature type="domain" description="V-SNARE coiled-coil homology" evidence="12">
    <location>
        <begin position="111"/>
        <end position="171"/>
    </location>
</feature>
<dbReference type="PRINTS" id="PR00219">
    <property type="entry name" value="SYNAPTOBREVN"/>
</dbReference>
<dbReference type="InterPro" id="IPR001388">
    <property type="entry name" value="Synaptobrevin-like"/>
</dbReference>
<comment type="caution">
    <text evidence="13">The sequence shown here is derived from an EMBL/GenBank/DDBJ whole genome shotgun (WGS) entry which is preliminary data.</text>
</comment>
<keyword evidence="10" id="KW-1133">Transmembrane helix</keyword>
<dbReference type="Pfam" id="PF13774">
    <property type="entry name" value="Longin"/>
    <property type="match status" value="1"/>
</dbReference>
<dbReference type="SUPFAM" id="SSF64356">
    <property type="entry name" value="SNARE-like"/>
    <property type="match status" value="1"/>
</dbReference>
<evidence type="ECO:0000259" key="12">
    <source>
        <dbReference type="PROSITE" id="PS50892"/>
    </source>
</evidence>
<dbReference type="SUPFAM" id="SSF58038">
    <property type="entry name" value="SNARE fusion complex"/>
    <property type="match status" value="1"/>
</dbReference>
<evidence type="ECO:0000256" key="6">
    <source>
        <dbReference type="ARBA" id="ARBA00023289"/>
    </source>
</evidence>
<keyword evidence="9" id="KW-0175">Coiled coil</keyword>
<comment type="subcellular location">
    <subcellularLocation>
        <location evidence="8">Endomembrane system</location>
        <topology evidence="8">Lipid-anchor</topology>
        <orientation evidence="8">Cytoplasmic side</orientation>
    </subcellularLocation>
</comment>
<dbReference type="PANTHER" id="PTHR45806:SF1">
    <property type="entry name" value="SYNAPTOBREVIN HOMOLOG YKT6"/>
    <property type="match status" value="1"/>
</dbReference>
<name>A0ABM8W054_GIGMA</name>
<protein>
    <recommendedName>
        <fullName evidence="7">Synaptobrevin homolog YKT6</fullName>
    </recommendedName>
</protein>
<dbReference type="SMART" id="SM01270">
    <property type="entry name" value="Longin"/>
    <property type="match status" value="1"/>
</dbReference>
<dbReference type="InterPro" id="IPR042855">
    <property type="entry name" value="V_SNARE_CC"/>
</dbReference>
<dbReference type="Proteomes" id="UP000789901">
    <property type="component" value="Unassembled WGS sequence"/>
</dbReference>
<gene>
    <name evidence="13" type="ORF">GMARGA_LOCUS1715</name>
</gene>
<evidence type="ECO:0000313" key="13">
    <source>
        <dbReference type="EMBL" id="CAG8490933.1"/>
    </source>
</evidence>
<dbReference type="CDD" id="cd14824">
    <property type="entry name" value="Longin"/>
    <property type="match status" value="1"/>
</dbReference>
<keyword evidence="10" id="KW-0812">Transmembrane</keyword>
<keyword evidence="5" id="KW-0449">Lipoprotein</keyword>
<keyword evidence="14" id="KW-1185">Reference proteome</keyword>
<evidence type="ECO:0000259" key="11">
    <source>
        <dbReference type="PROSITE" id="PS50859"/>
    </source>
</evidence>
<evidence type="ECO:0000256" key="9">
    <source>
        <dbReference type="PROSITE-ProRule" id="PRU00290"/>
    </source>
</evidence>
<keyword evidence="4" id="KW-0564">Palmitate</keyword>
<dbReference type="InterPro" id="IPR010908">
    <property type="entry name" value="Longin_dom"/>
</dbReference>
<dbReference type="Gene3D" id="1.20.5.110">
    <property type="match status" value="1"/>
</dbReference>